<sequence>GECKNNLFLVKAVFMRFYQEKEIVVLLDGFDEIPINYQNDAKQFIKFLKRSGYFMLITTRPVLKNDLELLLDTFAIDLSPFTRKDQTYFLNNYFSKFAEISSKTEIFVESLLNAAQNNLNDRDNEFTGVPLQTLLLAEVYIEDFKRFLETKTLINGNFDLLYLYRSFIEKKTLIACEKFGDISEDMIYQYKICKTFFALRLVFSEEDLDELEIDSKLKVAKSVFPSMLELIQKDGIVVGETEANIRFIHQTFAEYLAGEWLAENVKNENEEVAKKLLKVTFLPNFKVVRNIFDRILARNCPLHLAVINFQMEKVTSLIDSSHFNDLDDGSRNFLHLIASWGFQHPKRIKKHELFELKKVSNEDKMIEIVRLIPDDKLQNSKDHILESTPVDYAIISKSLNIANLLCQKLKNSQICINVHNLLEPSLLPSCEQMNYLSLYREVINYVNIDPNLFIDKEDRDSLSFIISRGNVIKLNSAISKGANLNERDKFGSPPLHTAVKLQKPEMVRILLENGAHKNITDNDGRTALHWSVIHGNLNISKLLVSYEIDVNVVDLHKRTALHHSIISCRQHQTEIVSELSNTDFNLRDFYHMTPLLLAADYGYTECVNLLLELGVAVDQKNKSKMTALHYAASNGYIDMVKLLLSKGADINSKTTNGATPLILSSRQGHSNIVSFLLNQNADVQTKDSRGRSALYWATRGGNKETITLLINKEANLKANILCAASQYTDKNTIESLLSHGLDINSTDKEGKTPLHWASFSGRKDIVKLFLSKGAKINAEDKGGNTPLYWAIRTNHIQVVKLLLTQSKQTKLPNNCLHVAAKYGNKDLISLLLLKGAQINLKDSHGMTALHHAANNADNAAVLLAKGADIESKNNKNQTPLILAVENGSEDVVDFLLKEGANLETKTSDNETPLIVSAKHGQNDVTCLLISKGAKIRTKDHEGKTAFHWAALNTYTTPETIELFLSKSPDFLELQTAKQETPLILAAQGGSLDAVRLLLSKNANIEAKDCNGMTALHWVSIKGYQHILCILLNNDAELEVKDNEGRTALICAAQNGHKSVVNFLLDEADINAKDKNGLTALEWAEKNHHDSVVWLLRD</sequence>
<feature type="repeat" description="ANK" evidence="3">
    <location>
        <begin position="977"/>
        <end position="1009"/>
    </location>
</feature>
<evidence type="ECO:0000313" key="4">
    <source>
        <dbReference type="EMBL" id="KAF2903365.1"/>
    </source>
</evidence>
<dbReference type="SUPFAM" id="SSF48403">
    <property type="entry name" value="Ankyrin repeat"/>
    <property type="match status" value="3"/>
</dbReference>
<dbReference type="EMBL" id="VTPC01001045">
    <property type="protein sequence ID" value="KAF2903365.1"/>
    <property type="molecule type" value="Genomic_DNA"/>
</dbReference>
<feature type="repeat" description="ANK" evidence="3">
    <location>
        <begin position="782"/>
        <end position="814"/>
    </location>
</feature>
<dbReference type="PRINTS" id="PR01415">
    <property type="entry name" value="ANKYRIN"/>
</dbReference>
<evidence type="ECO:0000256" key="2">
    <source>
        <dbReference type="ARBA" id="ARBA00023043"/>
    </source>
</evidence>
<protein>
    <submittedName>
        <fullName evidence="4">Uncharacterized protein</fullName>
    </submittedName>
</protein>
<feature type="repeat" description="ANK" evidence="3">
    <location>
        <begin position="590"/>
        <end position="622"/>
    </location>
</feature>
<name>A0A8K0DBX2_IGNLU</name>
<dbReference type="Pfam" id="PF12796">
    <property type="entry name" value="Ank_2"/>
    <property type="match status" value="5"/>
</dbReference>
<dbReference type="SMART" id="SM00248">
    <property type="entry name" value="ANK"/>
    <property type="match status" value="21"/>
</dbReference>
<dbReference type="Gene3D" id="1.25.40.20">
    <property type="entry name" value="Ankyrin repeat-containing domain"/>
    <property type="match status" value="8"/>
</dbReference>
<feature type="repeat" description="ANK" evidence="3">
    <location>
        <begin position="1010"/>
        <end position="1042"/>
    </location>
</feature>
<feature type="repeat" description="ANK" evidence="3">
    <location>
        <begin position="908"/>
        <end position="940"/>
    </location>
</feature>
<dbReference type="PROSITE" id="PS50297">
    <property type="entry name" value="ANK_REP_REGION"/>
    <property type="match status" value="13"/>
</dbReference>
<reference evidence="4" key="1">
    <citation type="submission" date="2019-08" db="EMBL/GenBank/DDBJ databases">
        <title>The genome of the North American firefly Photinus pyralis.</title>
        <authorList>
            <consortium name="Photinus pyralis genome working group"/>
            <person name="Fallon T.R."/>
            <person name="Sander Lower S.E."/>
            <person name="Weng J.-K."/>
        </authorList>
    </citation>
    <scope>NUCLEOTIDE SEQUENCE</scope>
    <source>
        <strain evidence="4">TRF0915ILg1</strain>
        <tissue evidence="4">Whole body</tissue>
    </source>
</reference>
<dbReference type="Proteomes" id="UP000801492">
    <property type="component" value="Unassembled WGS sequence"/>
</dbReference>
<dbReference type="Pfam" id="PF00023">
    <property type="entry name" value="Ank"/>
    <property type="match status" value="2"/>
</dbReference>
<proteinExistence type="predicted"/>
<evidence type="ECO:0000256" key="3">
    <source>
        <dbReference type="PROSITE-ProRule" id="PRU00023"/>
    </source>
</evidence>
<keyword evidence="2 3" id="KW-0040">ANK repeat</keyword>
<dbReference type="Gene3D" id="3.40.50.300">
    <property type="entry name" value="P-loop containing nucleotide triphosphate hydrolases"/>
    <property type="match status" value="1"/>
</dbReference>
<feature type="non-terminal residue" evidence="4">
    <location>
        <position position="1"/>
    </location>
</feature>
<feature type="repeat" description="ANK" evidence="3">
    <location>
        <begin position="749"/>
        <end position="781"/>
    </location>
</feature>
<dbReference type="InterPro" id="IPR027417">
    <property type="entry name" value="P-loop_NTPase"/>
</dbReference>
<feature type="repeat" description="ANK" evidence="3">
    <location>
        <begin position="490"/>
        <end position="522"/>
    </location>
</feature>
<dbReference type="InterPro" id="IPR036770">
    <property type="entry name" value="Ankyrin_rpt-contain_sf"/>
</dbReference>
<feature type="repeat" description="ANK" evidence="3">
    <location>
        <begin position="875"/>
        <end position="907"/>
    </location>
</feature>
<dbReference type="PANTHER" id="PTHR24123">
    <property type="entry name" value="ANKYRIN REPEAT-CONTAINING"/>
    <property type="match status" value="1"/>
</dbReference>
<feature type="repeat" description="ANK" evidence="3">
    <location>
        <begin position="656"/>
        <end position="688"/>
    </location>
</feature>
<feature type="repeat" description="ANK" evidence="3">
    <location>
        <begin position="523"/>
        <end position="555"/>
    </location>
</feature>
<dbReference type="OrthoDB" id="194358at2759"/>
<comment type="caution">
    <text evidence="4">The sequence shown here is derived from an EMBL/GenBank/DDBJ whole genome shotgun (WGS) entry which is preliminary data.</text>
</comment>
<feature type="repeat" description="ANK" evidence="3">
    <location>
        <begin position="689"/>
        <end position="718"/>
    </location>
</feature>
<accession>A0A8K0DBX2</accession>
<evidence type="ECO:0000256" key="1">
    <source>
        <dbReference type="ARBA" id="ARBA00022737"/>
    </source>
</evidence>
<dbReference type="InterPro" id="IPR051165">
    <property type="entry name" value="Multifunctional_ANK_Repeat"/>
</dbReference>
<feature type="repeat" description="ANK" evidence="3">
    <location>
        <begin position="623"/>
        <end position="655"/>
    </location>
</feature>
<evidence type="ECO:0000313" key="5">
    <source>
        <dbReference type="Proteomes" id="UP000801492"/>
    </source>
</evidence>
<dbReference type="PROSITE" id="PS50088">
    <property type="entry name" value="ANK_REPEAT"/>
    <property type="match status" value="13"/>
</dbReference>
<dbReference type="PANTHER" id="PTHR24123:SF33">
    <property type="entry name" value="PROTEIN HOS4"/>
    <property type="match status" value="1"/>
</dbReference>
<keyword evidence="1" id="KW-0677">Repeat</keyword>
<gene>
    <name evidence="4" type="ORF">ILUMI_02821</name>
</gene>
<dbReference type="AlphaFoldDB" id="A0A8K0DBX2"/>
<organism evidence="4 5">
    <name type="scientific">Ignelater luminosus</name>
    <name type="common">Cucubano</name>
    <name type="synonym">Pyrophorus luminosus</name>
    <dbReference type="NCBI Taxonomy" id="2038154"/>
    <lineage>
        <taxon>Eukaryota</taxon>
        <taxon>Metazoa</taxon>
        <taxon>Ecdysozoa</taxon>
        <taxon>Arthropoda</taxon>
        <taxon>Hexapoda</taxon>
        <taxon>Insecta</taxon>
        <taxon>Pterygota</taxon>
        <taxon>Neoptera</taxon>
        <taxon>Endopterygota</taxon>
        <taxon>Coleoptera</taxon>
        <taxon>Polyphaga</taxon>
        <taxon>Elateriformia</taxon>
        <taxon>Elateroidea</taxon>
        <taxon>Elateridae</taxon>
        <taxon>Agrypninae</taxon>
        <taxon>Pyrophorini</taxon>
        <taxon>Ignelater</taxon>
    </lineage>
</organism>
<keyword evidence="5" id="KW-1185">Reference proteome</keyword>
<feature type="repeat" description="ANK" evidence="3">
    <location>
        <begin position="816"/>
        <end position="843"/>
    </location>
</feature>
<dbReference type="InterPro" id="IPR002110">
    <property type="entry name" value="Ankyrin_rpt"/>
</dbReference>